<reference evidence="16 17" key="1">
    <citation type="journal article" date="2016" name="Nat. Commun.">
        <title>Local admixture of amplified and diversified secreted pathogenesis determinants shapes mosaic Toxoplasma gondii genomes.</title>
        <authorList>
            <person name="Lorenzi H."/>
            <person name="Khan A."/>
            <person name="Behnke M.S."/>
            <person name="Namasivayam S."/>
            <person name="Swapna L.S."/>
            <person name="Hadjithomas M."/>
            <person name="Karamycheva S."/>
            <person name="Pinney D."/>
            <person name="Brunk B.P."/>
            <person name="Ajioka J.W."/>
            <person name="Ajzenberg D."/>
            <person name="Boothroyd J.C."/>
            <person name="Boyle J.P."/>
            <person name="Darde M.L."/>
            <person name="Diaz-Miranda M.A."/>
            <person name="Dubey J.P."/>
            <person name="Fritz H.M."/>
            <person name="Gennari S.M."/>
            <person name="Gregory B.D."/>
            <person name="Kim K."/>
            <person name="Saeij J.P."/>
            <person name="Su C."/>
            <person name="White M.W."/>
            <person name="Zhu X.Q."/>
            <person name="Howe D.K."/>
            <person name="Rosenthal B.M."/>
            <person name="Grigg M.E."/>
            <person name="Parkinson J."/>
            <person name="Liu L."/>
            <person name="Kissinger J.C."/>
            <person name="Roos D.S."/>
            <person name="Sibley L.D."/>
        </authorList>
    </citation>
    <scope>NUCLEOTIDE SEQUENCE [LARGE SCALE GENOMIC DNA]</scope>
    <source>
        <strain evidence="16 17">COUG</strain>
    </source>
</reference>
<comment type="catalytic activity">
    <reaction evidence="11 12">
        <text>ATP + H2O = ADP + phosphate + H(+)</text>
        <dbReference type="Rhea" id="RHEA:13065"/>
        <dbReference type="ChEBI" id="CHEBI:15377"/>
        <dbReference type="ChEBI" id="CHEBI:15378"/>
        <dbReference type="ChEBI" id="CHEBI:30616"/>
        <dbReference type="ChEBI" id="CHEBI:43474"/>
        <dbReference type="ChEBI" id="CHEBI:456216"/>
    </reaction>
</comment>
<evidence type="ECO:0000256" key="7">
    <source>
        <dbReference type="ARBA" id="ARBA00022842"/>
    </source>
</evidence>
<feature type="transmembrane region" description="Helical" evidence="12">
    <location>
        <begin position="672"/>
        <end position="692"/>
    </location>
</feature>
<dbReference type="Gene3D" id="1.20.1110.10">
    <property type="entry name" value="Calcium-transporting ATPase, transmembrane domain"/>
    <property type="match status" value="1"/>
</dbReference>
<evidence type="ECO:0000313" key="17">
    <source>
        <dbReference type="Proteomes" id="UP000236343"/>
    </source>
</evidence>
<evidence type="ECO:0000259" key="14">
    <source>
        <dbReference type="Pfam" id="PF00122"/>
    </source>
</evidence>
<evidence type="ECO:0000256" key="9">
    <source>
        <dbReference type="ARBA" id="ARBA00022989"/>
    </source>
</evidence>
<dbReference type="InterPro" id="IPR018303">
    <property type="entry name" value="ATPase_P-typ_P_site"/>
</dbReference>
<feature type="region of interest" description="Disordered" evidence="13">
    <location>
        <begin position="854"/>
        <end position="897"/>
    </location>
</feature>
<keyword evidence="7 12" id="KW-0460">Magnesium</keyword>
<keyword evidence="5 12" id="KW-0547">Nucleotide-binding</keyword>
<feature type="compositionally biased region" description="Basic and acidic residues" evidence="13">
    <location>
        <begin position="854"/>
        <end position="881"/>
    </location>
</feature>
<dbReference type="InterPro" id="IPR023298">
    <property type="entry name" value="ATPase_P-typ_TM_dom_sf"/>
</dbReference>
<keyword evidence="6 12" id="KW-0067">ATP-binding</keyword>
<dbReference type="Proteomes" id="UP000236343">
    <property type="component" value="Unassembled WGS sequence"/>
</dbReference>
<feature type="transmembrane region" description="Helical" evidence="12">
    <location>
        <begin position="80"/>
        <end position="100"/>
    </location>
</feature>
<gene>
    <name evidence="16" type="ORF">TGCOUG_219260A</name>
</gene>
<evidence type="ECO:0000259" key="15">
    <source>
        <dbReference type="Pfam" id="PF12409"/>
    </source>
</evidence>
<feature type="compositionally biased region" description="Basic and acidic residues" evidence="13">
    <location>
        <begin position="15"/>
        <end position="41"/>
    </location>
</feature>
<keyword evidence="10 12" id="KW-0472">Membrane</keyword>
<keyword evidence="4 12" id="KW-0479">Metal-binding</keyword>
<feature type="compositionally biased region" description="Low complexity" evidence="13">
    <location>
        <begin position="1"/>
        <end position="14"/>
    </location>
</feature>
<dbReference type="VEuPathDB" id="ToxoDB:TGCOUG_219260A"/>
<dbReference type="AlphaFoldDB" id="A0A2G8YCP9"/>
<dbReference type="PANTHER" id="PTHR45630">
    <property type="entry name" value="CATION-TRANSPORTING ATPASE-RELATED"/>
    <property type="match status" value="1"/>
</dbReference>
<name>A0A2G8YCP9_TOXGO</name>
<feature type="region of interest" description="Disordered" evidence="13">
    <location>
        <begin position="168"/>
        <end position="238"/>
    </location>
</feature>
<dbReference type="GO" id="GO:0016887">
    <property type="term" value="F:ATP hydrolysis activity"/>
    <property type="evidence" value="ECO:0007669"/>
    <property type="project" value="RHEA"/>
</dbReference>
<dbReference type="EMBL" id="AGQR02000215">
    <property type="protein sequence ID" value="PIM05048.1"/>
    <property type="molecule type" value="Genomic_DNA"/>
</dbReference>
<comment type="caution">
    <text evidence="12">Lacks conserved residue(s) required for the propagation of feature annotation.</text>
</comment>
<dbReference type="Gene3D" id="2.70.150.10">
    <property type="entry name" value="Calcium-transporting ATPase, cytoplasmic transduction domain A"/>
    <property type="match status" value="1"/>
</dbReference>
<dbReference type="PANTHER" id="PTHR45630:SF8">
    <property type="entry name" value="CATION-TRANSPORTING ATPASE"/>
    <property type="match status" value="1"/>
</dbReference>
<dbReference type="EC" id="7.2.2.-" evidence="12"/>
<dbReference type="GO" id="GO:0019829">
    <property type="term" value="F:ATPase-coupled monoatomic cation transmembrane transporter activity"/>
    <property type="evidence" value="ECO:0007669"/>
    <property type="project" value="UniProtKB-UniRule"/>
</dbReference>
<sequence length="1070" mass="116748">MARAVADTAPPAHAAADKEGSRGREKGRPREEGDDERKRERETDSLILVAYDTFPELQELQLQERVVTVQPYRRRLFRIALLWIFGCLSGGVLLLFALWFRRWTFRWTHRKCFLHDATHLRLVTADGGKHEVKVTRVPFSQSLVNAVLSPGGRSKRLPPALGRARLSSLGAKDSERRDTSHAATAERRGQTEKTSSDERNARGGDICVARRRSNSPSRYPKTDCPEQGDSDDADGAPEPPHTWAWMFEYRFIRYILEAPGSGGHNARGPLPASSTFKPLTFNVCFPPDQLRRQFLNSPPTRDLVRLRQGLFGSSSIRVEVPSLTALVLRDVVHPFYVFQLLAVALWFFDDYVQYAVAILLITSVSTGAECLRTRHNLLRLRDLAAQRCSVVAYRVTGENEGVLGGQLCDEAVSGGNATQREEGEQQPGPLRDPEQAPASSVGAPQDERTAANREKEREGTRGADGEEKRNAKKVVREEVDSADLVVGDIFEVTIGSVLPCDAIVLRGTIVVTESCLTGESFPIIKTPLPEGRTDGEGDAERGLNLEQAAKHQLFAGTKVLSVRVPPASSPSSSASSSPGSSVASPADAPRALAAVCRVGYATTQGRTFRRLLFKSAVRIDFERDALKFVGILAVLAAIGGIFTLVISILHSLPKAEIAFRMFDLFTAAVPPALPASMSVGLSVAVTRLYSLYRVYCTAPARLSLGGFVRCLCFDKTGTLTEEGVGMAAFLPACQCAASCALCPETEARRAHAVSDSGERQPPSFLSLVSPCALRSTGSAPNKKGDTGAQARHSGGVSTTDRDFPPSTACACIKYATQCMSACHSLLRIGGEVAGDPLELQMLANTKWLLLDGQGSEHPERTQETEQERERGQEREQERGRDSMGAIGGGSRGGLFGEDLRKSGKELEAFSILSMPESSGEARPREKEQLLWGGEDRSASGAKEAGENGDFSFQRKHSITAGVPEEEHAAFQQLQRELQGGGDIPGLTFMLPPDPLEENKRSLRGALAIVRRFDFDASLQRMSVVAVDTDSRSYFVYCKGSTEVLRTLCDRRTLPADLEERLHRFSASGYR</sequence>
<dbReference type="Gene3D" id="3.40.1110.10">
    <property type="entry name" value="Calcium-transporting ATPase, cytoplasmic domain N"/>
    <property type="match status" value="1"/>
</dbReference>
<dbReference type="Pfam" id="PF12409">
    <property type="entry name" value="P5-ATPase"/>
    <property type="match status" value="1"/>
</dbReference>
<feature type="region of interest" description="Disordered" evidence="13">
    <location>
        <begin position="776"/>
        <end position="801"/>
    </location>
</feature>
<dbReference type="GO" id="GO:0005524">
    <property type="term" value="F:ATP binding"/>
    <property type="evidence" value="ECO:0007669"/>
    <property type="project" value="UniProtKB-UniRule"/>
</dbReference>
<evidence type="ECO:0000256" key="3">
    <source>
        <dbReference type="ARBA" id="ARBA00022692"/>
    </source>
</evidence>
<evidence type="ECO:0000256" key="5">
    <source>
        <dbReference type="ARBA" id="ARBA00022741"/>
    </source>
</evidence>
<accession>A0A2G8YCP9</accession>
<feature type="compositionally biased region" description="Acidic residues" evidence="13">
    <location>
        <begin position="226"/>
        <end position="235"/>
    </location>
</feature>
<evidence type="ECO:0000256" key="6">
    <source>
        <dbReference type="ARBA" id="ARBA00022840"/>
    </source>
</evidence>
<dbReference type="Pfam" id="PF00122">
    <property type="entry name" value="E1-E2_ATPase"/>
    <property type="match status" value="1"/>
</dbReference>
<keyword evidence="2" id="KW-0597">Phosphoprotein</keyword>
<keyword evidence="9 12" id="KW-1133">Transmembrane helix</keyword>
<protein>
    <recommendedName>
        <fullName evidence="12">Cation-transporting ATPase</fullName>
        <ecNumber evidence="12">7.2.2.-</ecNumber>
    </recommendedName>
</protein>
<feature type="domain" description="P5B-type ATPase N-terminal" evidence="15">
    <location>
        <begin position="64"/>
        <end position="144"/>
    </location>
</feature>
<feature type="domain" description="P-type ATPase A" evidence="14">
    <location>
        <begin position="477"/>
        <end position="561"/>
    </location>
</feature>
<comment type="caution">
    <text evidence="16">The sequence shown here is derived from an EMBL/GenBank/DDBJ whole genome shotgun (WGS) entry which is preliminary data.</text>
</comment>
<feature type="compositionally biased region" description="Basic and acidic residues" evidence="13">
    <location>
        <begin position="445"/>
        <end position="472"/>
    </location>
</feature>
<feature type="compositionally biased region" description="Gly residues" evidence="13">
    <location>
        <begin position="885"/>
        <end position="895"/>
    </location>
</feature>
<dbReference type="InterPro" id="IPR059000">
    <property type="entry name" value="ATPase_P-type_domA"/>
</dbReference>
<evidence type="ECO:0000256" key="2">
    <source>
        <dbReference type="ARBA" id="ARBA00022553"/>
    </source>
</evidence>
<feature type="transmembrane region" description="Helical" evidence="12">
    <location>
        <begin position="628"/>
        <end position="652"/>
    </location>
</feature>
<dbReference type="SUPFAM" id="SSF81660">
    <property type="entry name" value="Metal cation-transporting ATPase, ATP-binding domain N"/>
    <property type="match status" value="1"/>
</dbReference>
<dbReference type="GO" id="GO:0140358">
    <property type="term" value="F:P-type transmembrane transporter activity"/>
    <property type="evidence" value="ECO:0007669"/>
    <property type="project" value="InterPro"/>
</dbReference>
<comment type="subcellular location">
    <subcellularLocation>
        <location evidence="1 12">Membrane</location>
        <topology evidence="1 12">Multi-pass membrane protein</topology>
    </subcellularLocation>
</comment>
<dbReference type="GO" id="GO:0046872">
    <property type="term" value="F:metal ion binding"/>
    <property type="evidence" value="ECO:0007669"/>
    <property type="project" value="UniProtKB-UniRule"/>
</dbReference>
<organism evidence="16 17">
    <name type="scientific">Toxoplasma gondii COUG</name>
    <dbReference type="NCBI Taxonomy" id="1074873"/>
    <lineage>
        <taxon>Eukaryota</taxon>
        <taxon>Sar</taxon>
        <taxon>Alveolata</taxon>
        <taxon>Apicomplexa</taxon>
        <taxon>Conoidasida</taxon>
        <taxon>Coccidia</taxon>
        <taxon>Eucoccidiorida</taxon>
        <taxon>Eimeriorina</taxon>
        <taxon>Sarcocystidae</taxon>
        <taxon>Toxoplasma</taxon>
    </lineage>
</organism>
<evidence type="ECO:0000256" key="8">
    <source>
        <dbReference type="ARBA" id="ARBA00022967"/>
    </source>
</evidence>
<keyword evidence="8 12" id="KW-1278">Translocase</keyword>
<dbReference type="SUPFAM" id="SSF81653">
    <property type="entry name" value="Calcium ATPase, transduction domain A"/>
    <property type="match status" value="1"/>
</dbReference>
<keyword evidence="3 12" id="KW-0812">Transmembrane</keyword>
<keyword evidence="16" id="KW-0378">Hydrolase</keyword>
<proteinExistence type="inferred from homology"/>
<dbReference type="InterPro" id="IPR047819">
    <property type="entry name" value="P5A-ATPase_N"/>
</dbReference>
<dbReference type="GO" id="GO:0016020">
    <property type="term" value="C:membrane"/>
    <property type="evidence" value="ECO:0007669"/>
    <property type="project" value="UniProtKB-SubCell"/>
</dbReference>
<evidence type="ECO:0000256" key="4">
    <source>
        <dbReference type="ARBA" id="ARBA00022723"/>
    </source>
</evidence>
<evidence type="ECO:0000256" key="1">
    <source>
        <dbReference type="ARBA" id="ARBA00004141"/>
    </source>
</evidence>
<evidence type="ECO:0000256" key="11">
    <source>
        <dbReference type="ARBA" id="ARBA00049360"/>
    </source>
</evidence>
<dbReference type="PROSITE" id="PS00154">
    <property type="entry name" value="ATPASE_E1_E2"/>
    <property type="match status" value="1"/>
</dbReference>
<dbReference type="InterPro" id="IPR006544">
    <property type="entry name" value="P-type_TPase_V"/>
</dbReference>
<comment type="similarity">
    <text evidence="12">Belongs to the cation transport ATPase (P-type) (TC 3.A.3) family. Type V subfamily.</text>
</comment>
<dbReference type="InterPro" id="IPR023299">
    <property type="entry name" value="ATPase_P-typ_cyto_dom_N"/>
</dbReference>
<evidence type="ECO:0000256" key="10">
    <source>
        <dbReference type="ARBA" id="ARBA00023136"/>
    </source>
</evidence>
<evidence type="ECO:0000256" key="13">
    <source>
        <dbReference type="SAM" id="MobiDB-lite"/>
    </source>
</evidence>
<evidence type="ECO:0000313" key="16">
    <source>
        <dbReference type="EMBL" id="PIM05048.1"/>
    </source>
</evidence>
<feature type="region of interest" description="Disordered" evidence="13">
    <location>
        <begin position="414"/>
        <end position="472"/>
    </location>
</feature>
<dbReference type="SUPFAM" id="SSF81665">
    <property type="entry name" value="Calcium ATPase, transmembrane domain M"/>
    <property type="match status" value="1"/>
</dbReference>
<dbReference type="InterPro" id="IPR008250">
    <property type="entry name" value="ATPase_P-typ_transduc_dom_A_sf"/>
</dbReference>
<feature type="compositionally biased region" description="Basic and acidic residues" evidence="13">
    <location>
        <begin position="172"/>
        <end position="202"/>
    </location>
</feature>
<feature type="region of interest" description="Disordered" evidence="13">
    <location>
        <begin position="1"/>
        <end position="41"/>
    </location>
</feature>
<evidence type="ECO:0000256" key="12">
    <source>
        <dbReference type="RuleBase" id="RU362082"/>
    </source>
</evidence>